<protein>
    <submittedName>
        <fullName evidence="1">Alpha/beta hydrolase</fullName>
    </submittedName>
</protein>
<dbReference type="Proteomes" id="UP000253303">
    <property type="component" value="Unassembled WGS sequence"/>
</dbReference>
<dbReference type="AlphaFoldDB" id="A0A366M1A3"/>
<comment type="caution">
    <text evidence="1">The sequence shown here is derived from an EMBL/GenBank/DDBJ whole genome shotgun (WGS) entry which is preliminary data.</text>
</comment>
<dbReference type="GO" id="GO:0016787">
    <property type="term" value="F:hydrolase activity"/>
    <property type="evidence" value="ECO:0007669"/>
    <property type="project" value="UniProtKB-KW"/>
</dbReference>
<reference evidence="1 2" key="1">
    <citation type="submission" date="2018-06" db="EMBL/GenBank/DDBJ databases">
        <title>Sphaerisporangium craniellae sp. nov., isolated from a marine sponge in the South China Sea.</title>
        <authorList>
            <person name="Li L."/>
        </authorList>
    </citation>
    <scope>NUCLEOTIDE SEQUENCE [LARGE SCALE GENOMIC DNA]</scope>
    <source>
        <strain evidence="1 2">LHW63015</strain>
    </source>
</reference>
<organism evidence="1 2">
    <name type="scientific">Spongiactinospora rosea</name>
    <dbReference type="NCBI Taxonomy" id="2248750"/>
    <lineage>
        <taxon>Bacteria</taxon>
        <taxon>Bacillati</taxon>
        <taxon>Actinomycetota</taxon>
        <taxon>Actinomycetes</taxon>
        <taxon>Streptosporangiales</taxon>
        <taxon>Streptosporangiaceae</taxon>
        <taxon>Spongiactinospora</taxon>
    </lineage>
</organism>
<dbReference type="RefSeq" id="WP_113980171.1">
    <property type="nucleotide sequence ID" value="NZ_QMEY01000003.1"/>
</dbReference>
<keyword evidence="2" id="KW-1185">Reference proteome</keyword>
<evidence type="ECO:0000313" key="1">
    <source>
        <dbReference type="EMBL" id="RBQ19965.1"/>
    </source>
</evidence>
<name>A0A366M1A3_9ACTN</name>
<evidence type="ECO:0000313" key="2">
    <source>
        <dbReference type="Proteomes" id="UP000253303"/>
    </source>
</evidence>
<dbReference type="SUPFAM" id="SSF53474">
    <property type="entry name" value="alpha/beta-Hydrolases"/>
    <property type="match status" value="1"/>
</dbReference>
<proteinExistence type="predicted"/>
<dbReference type="InterPro" id="IPR029058">
    <property type="entry name" value="AB_hydrolase_fold"/>
</dbReference>
<dbReference type="OrthoDB" id="9796609at2"/>
<gene>
    <name evidence="1" type="ORF">DP939_08990</name>
</gene>
<sequence>MTQIDDTLQAIADGFRTSLRSPIMHRPDEQGLAYEDVTFPSEDGVPLEGWYIPAPGSDKIVIANHPRWFSRAGLPAHLEPWRSLGGATGNDFEVNFIPDYKILHDAGYHVLAYDLRNFGHSGAANGGIFTVGRYESRDVIGSLDYVRGRADTRDLTIGLFSRCLGGNATMFAMTRRPEAFEGVRCMVSPQPLSPRVACERGLEQLEIPAGRIDDLEQRIRLHTGFGLDDFSPVPWAKNVMIPTMLYQVRDDLMTRPSDIQAMFDNIPVAEKELLWIEGTTRRWDGYTYFQQNPAPMLDWFGTYMKS</sequence>
<dbReference type="EMBL" id="QMEY01000003">
    <property type="protein sequence ID" value="RBQ19965.1"/>
    <property type="molecule type" value="Genomic_DNA"/>
</dbReference>
<dbReference type="Gene3D" id="3.40.50.1820">
    <property type="entry name" value="alpha/beta hydrolase"/>
    <property type="match status" value="1"/>
</dbReference>
<keyword evidence="1" id="KW-0378">Hydrolase</keyword>
<accession>A0A366M1A3</accession>